<dbReference type="Pfam" id="PF00291">
    <property type="entry name" value="PALP"/>
    <property type="match status" value="1"/>
</dbReference>
<comment type="catalytic activity">
    <reaction evidence="9 12">
        <text>O-acetyl-L-serine + hydrogen sulfide = L-cysteine + acetate</text>
        <dbReference type="Rhea" id="RHEA:14829"/>
        <dbReference type="ChEBI" id="CHEBI:29919"/>
        <dbReference type="ChEBI" id="CHEBI:30089"/>
        <dbReference type="ChEBI" id="CHEBI:35235"/>
        <dbReference type="ChEBI" id="CHEBI:58340"/>
        <dbReference type="EC" id="2.5.1.47"/>
    </reaction>
</comment>
<dbReference type="NCBIfam" id="TIGR01139">
    <property type="entry name" value="cysK"/>
    <property type="match status" value="1"/>
</dbReference>
<dbReference type="Gene3D" id="3.40.50.1100">
    <property type="match status" value="2"/>
</dbReference>
<evidence type="ECO:0000256" key="8">
    <source>
        <dbReference type="ARBA" id="ARBA00023192"/>
    </source>
</evidence>
<dbReference type="InterPro" id="IPR001216">
    <property type="entry name" value="P-phosphate_BS"/>
</dbReference>
<dbReference type="PANTHER" id="PTHR10314">
    <property type="entry name" value="CYSTATHIONINE BETA-SYNTHASE"/>
    <property type="match status" value="1"/>
</dbReference>
<feature type="binding site" evidence="10">
    <location>
        <position position="75"/>
    </location>
    <ligand>
        <name>pyridoxal 5'-phosphate</name>
        <dbReference type="ChEBI" id="CHEBI:597326"/>
    </ligand>
</feature>
<dbReference type="GO" id="GO:0006535">
    <property type="term" value="P:cysteine biosynthetic process from serine"/>
    <property type="evidence" value="ECO:0007669"/>
    <property type="project" value="UniProtKB-UniRule"/>
</dbReference>
<dbReference type="InterPro" id="IPR001926">
    <property type="entry name" value="TrpB-like_PALP"/>
</dbReference>
<organism evidence="14 15">
    <name type="scientific">Streptococcus dysgalactiae subsp. dysgalactiae</name>
    <dbReference type="NCBI Taxonomy" id="99822"/>
    <lineage>
        <taxon>Bacteria</taxon>
        <taxon>Bacillati</taxon>
        <taxon>Bacillota</taxon>
        <taxon>Bacilli</taxon>
        <taxon>Lactobacillales</taxon>
        <taxon>Streptococcaceae</taxon>
        <taxon>Streptococcus</taxon>
    </lineage>
</organism>
<dbReference type="RefSeq" id="WP_115246317.1">
    <property type="nucleotide sequence ID" value="NZ_UHFG01000004.1"/>
</dbReference>
<accession>A0A380JYR2</accession>
<evidence type="ECO:0000256" key="3">
    <source>
        <dbReference type="ARBA" id="ARBA00007103"/>
    </source>
</evidence>
<evidence type="ECO:0000256" key="2">
    <source>
        <dbReference type="ARBA" id="ARBA00004962"/>
    </source>
</evidence>
<comment type="similarity">
    <text evidence="3 12">Belongs to the cysteine synthase/cystathionine beta-synthase family.</text>
</comment>
<feature type="domain" description="Tryptophan synthase beta chain-like PALP" evidence="13">
    <location>
        <begin position="8"/>
        <end position="294"/>
    </location>
</feature>
<evidence type="ECO:0000256" key="5">
    <source>
        <dbReference type="ARBA" id="ARBA00022605"/>
    </source>
</evidence>
<gene>
    <name evidence="14" type="primary">cysM</name>
    <name evidence="14" type="ORF">NCTC4670_01428</name>
</gene>
<evidence type="ECO:0000256" key="11">
    <source>
        <dbReference type="PIRSR" id="PIRSR605856-51"/>
    </source>
</evidence>
<evidence type="ECO:0000256" key="10">
    <source>
        <dbReference type="PIRSR" id="PIRSR605856-50"/>
    </source>
</evidence>
<evidence type="ECO:0000256" key="4">
    <source>
        <dbReference type="ARBA" id="ARBA00012681"/>
    </source>
</evidence>
<feature type="binding site" evidence="10">
    <location>
        <position position="267"/>
    </location>
    <ligand>
        <name>pyridoxal 5'-phosphate</name>
        <dbReference type="ChEBI" id="CHEBI:597326"/>
    </ligand>
</feature>
<evidence type="ECO:0000256" key="12">
    <source>
        <dbReference type="RuleBase" id="RU003985"/>
    </source>
</evidence>
<name>A0A380JYR2_STRDY</name>
<dbReference type="EMBL" id="UHFG01000004">
    <property type="protein sequence ID" value="SUN50485.1"/>
    <property type="molecule type" value="Genomic_DNA"/>
</dbReference>
<evidence type="ECO:0000313" key="15">
    <source>
        <dbReference type="Proteomes" id="UP000254797"/>
    </source>
</evidence>
<dbReference type="PROSITE" id="PS00901">
    <property type="entry name" value="CYS_SYNTHASE"/>
    <property type="match status" value="1"/>
</dbReference>
<evidence type="ECO:0000313" key="14">
    <source>
        <dbReference type="EMBL" id="SUN50485.1"/>
    </source>
</evidence>
<dbReference type="InterPro" id="IPR005859">
    <property type="entry name" value="CysK"/>
</dbReference>
<dbReference type="Proteomes" id="UP000254797">
    <property type="component" value="Unassembled WGS sequence"/>
</dbReference>
<feature type="modified residue" description="N6-(pyridoxal phosphate)lysine" evidence="11">
    <location>
        <position position="45"/>
    </location>
</feature>
<comment type="pathway">
    <text evidence="2">Amino-acid biosynthesis; L-cysteine biosynthesis; L-cysteine from L-serine: step 2/2.</text>
</comment>
<dbReference type="SUPFAM" id="SSF53686">
    <property type="entry name" value="Tryptophan synthase beta subunit-like PLP-dependent enzymes"/>
    <property type="match status" value="1"/>
</dbReference>
<dbReference type="AlphaFoldDB" id="A0A380JYR2"/>
<dbReference type="EC" id="2.5.1.47" evidence="4 12"/>
<evidence type="ECO:0000256" key="1">
    <source>
        <dbReference type="ARBA" id="ARBA00001933"/>
    </source>
</evidence>
<keyword evidence="7 10" id="KW-0663">Pyridoxal phosphate</keyword>
<dbReference type="FunFam" id="3.40.50.1100:FF:000006">
    <property type="entry name" value="Cysteine synthase"/>
    <property type="match status" value="1"/>
</dbReference>
<comment type="cofactor">
    <cofactor evidence="1 10 12">
        <name>pyridoxal 5'-phosphate</name>
        <dbReference type="ChEBI" id="CHEBI:597326"/>
    </cofactor>
</comment>
<keyword evidence="5 12" id="KW-0028">Amino-acid biosynthesis</keyword>
<feature type="binding site" evidence="10">
    <location>
        <begin position="179"/>
        <end position="183"/>
    </location>
    <ligand>
        <name>pyridoxal 5'-phosphate</name>
        <dbReference type="ChEBI" id="CHEBI:597326"/>
    </ligand>
</feature>
<dbReference type="InterPro" id="IPR005856">
    <property type="entry name" value="Cys_synth"/>
</dbReference>
<reference evidence="14 15" key="1">
    <citation type="submission" date="2018-06" db="EMBL/GenBank/DDBJ databases">
        <authorList>
            <consortium name="Pathogen Informatics"/>
            <person name="Doyle S."/>
        </authorList>
    </citation>
    <scope>NUCLEOTIDE SEQUENCE [LARGE SCALE GENOMIC DNA]</scope>
    <source>
        <strain evidence="14 15">NCTC4670</strain>
    </source>
</reference>
<evidence type="ECO:0000256" key="6">
    <source>
        <dbReference type="ARBA" id="ARBA00022679"/>
    </source>
</evidence>
<evidence type="ECO:0000256" key="7">
    <source>
        <dbReference type="ARBA" id="ARBA00022898"/>
    </source>
</evidence>
<dbReference type="NCBIfam" id="TIGR01136">
    <property type="entry name" value="cysKM"/>
    <property type="match status" value="1"/>
</dbReference>
<evidence type="ECO:0000256" key="9">
    <source>
        <dbReference type="ARBA" id="ARBA00047931"/>
    </source>
</evidence>
<dbReference type="GO" id="GO:0004124">
    <property type="term" value="F:cysteine synthase activity"/>
    <property type="evidence" value="ECO:0007669"/>
    <property type="project" value="UniProtKB-UniRule"/>
</dbReference>
<dbReference type="UniPathway" id="UPA00136">
    <property type="reaction ID" value="UER00200"/>
</dbReference>
<evidence type="ECO:0000259" key="13">
    <source>
        <dbReference type="Pfam" id="PF00291"/>
    </source>
</evidence>
<keyword evidence="8 12" id="KW-0198">Cysteine biosynthesis</keyword>
<keyword evidence="6 12" id="KW-0808">Transferase</keyword>
<dbReference type="CDD" id="cd01561">
    <property type="entry name" value="CBS_like"/>
    <property type="match status" value="1"/>
</dbReference>
<dbReference type="InterPro" id="IPR036052">
    <property type="entry name" value="TrpB-like_PALP_sf"/>
</dbReference>
<sequence>MTAIYHNITELVGQTPIVKLNHLVPEDAADVYVKLESFNPGSSVKDRIALAMIEAAEAEGRIQPGDTIIEPTSGNTGIGLAWVGAAKGYHVIIVMPETMSVERRQIIQAYGAALMLTPGTEGMKGAIAKAETLATELGAWMPMQFNNPANPAIHEKTTGQEILEAFGETKIDAFVAGVGTGGTVSGVSHTLKMASPTTAIYAVEAEESAVLSGQEPGPHKIQGISAGFIPNTLDTEAYDQIIRVKSKDALATARLTGAKEGFLVGISSGAALYAAIEVAKQFGKGKQVLTILPDNGERYLSTELYNKPSMP</sequence>
<proteinExistence type="inferred from homology"/>
<dbReference type="InterPro" id="IPR050214">
    <property type="entry name" value="Cys_Synth/Cystath_Beta-Synth"/>
</dbReference>
<protein>
    <recommendedName>
        <fullName evidence="4 12">Cysteine synthase</fullName>
        <ecNumber evidence="4 12">2.5.1.47</ecNumber>
    </recommendedName>
</protein>